<keyword evidence="2" id="KW-0238">DNA-binding</keyword>
<dbReference type="Gene3D" id="1.20.120.530">
    <property type="entry name" value="GntR ligand-binding domain-like"/>
    <property type="match status" value="1"/>
</dbReference>
<protein>
    <submittedName>
        <fullName evidence="5">GntR family transcriptional regulator</fullName>
    </submittedName>
</protein>
<dbReference type="Proteomes" id="UP000637643">
    <property type="component" value="Unassembled WGS sequence"/>
</dbReference>
<evidence type="ECO:0000256" key="1">
    <source>
        <dbReference type="ARBA" id="ARBA00023015"/>
    </source>
</evidence>
<dbReference type="InterPro" id="IPR000524">
    <property type="entry name" value="Tscrpt_reg_HTH_GntR"/>
</dbReference>
<dbReference type="InterPro" id="IPR011711">
    <property type="entry name" value="GntR_C"/>
</dbReference>
<evidence type="ECO:0000256" key="2">
    <source>
        <dbReference type="ARBA" id="ARBA00023125"/>
    </source>
</evidence>
<evidence type="ECO:0000313" key="6">
    <source>
        <dbReference type="Proteomes" id="UP000637643"/>
    </source>
</evidence>
<dbReference type="Pfam" id="PF00392">
    <property type="entry name" value="GntR"/>
    <property type="match status" value="1"/>
</dbReference>
<feature type="domain" description="HTH gntR-type" evidence="4">
    <location>
        <begin position="12"/>
        <end position="79"/>
    </location>
</feature>
<name>A0A917CHB3_9BACL</name>
<dbReference type="AlphaFoldDB" id="A0A917CHB3"/>
<dbReference type="CDD" id="cd07377">
    <property type="entry name" value="WHTH_GntR"/>
    <property type="match status" value="1"/>
</dbReference>
<keyword evidence="1" id="KW-0805">Transcription regulation</keyword>
<dbReference type="InterPro" id="IPR036388">
    <property type="entry name" value="WH-like_DNA-bd_sf"/>
</dbReference>
<dbReference type="PANTHER" id="PTHR43537">
    <property type="entry name" value="TRANSCRIPTIONAL REGULATOR, GNTR FAMILY"/>
    <property type="match status" value="1"/>
</dbReference>
<reference evidence="5" key="2">
    <citation type="submission" date="2020-09" db="EMBL/GenBank/DDBJ databases">
        <authorList>
            <person name="Sun Q."/>
            <person name="Zhou Y."/>
        </authorList>
    </citation>
    <scope>NUCLEOTIDE SEQUENCE</scope>
    <source>
        <strain evidence="5">CGMCC 1.16134</strain>
    </source>
</reference>
<keyword evidence="3" id="KW-0804">Transcription</keyword>
<dbReference type="Pfam" id="PF07729">
    <property type="entry name" value="FCD"/>
    <property type="match status" value="1"/>
</dbReference>
<evidence type="ECO:0000313" key="5">
    <source>
        <dbReference type="EMBL" id="GGF86534.1"/>
    </source>
</evidence>
<dbReference type="Gene3D" id="1.10.10.10">
    <property type="entry name" value="Winged helix-like DNA-binding domain superfamily/Winged helix DNA-binding domain"/>
    <property type="match status" value="1"/>
</dbReference>
<dbReference type="EMBL" id="BMKR01000013">
    <property type="protein sequence ID" value="GGF86534.1"/>
    <property type="molecule type" value="Genomic_DNA"/>
</dbReference>
<dbReference type="PROSITE" id="PS50949">
    <property type="entry name" value="HTH_GNTR"/>
    <property type="match status" value="1"/>
</dbReference>
<dbReference type="SUPFAM" id="SSF46785">
    <property type="entry name" value="Winged helix' DNA-binding domain"/>
    <property type="match status" value="1"/>
</dbReference>
<dbReference type="InterPro" id="IPR008920">
    <property type="entry name" value="TF_FadR/GntR_C"/>
</dbReference>
<evidence type="ECO:0000259" key="4">
    <source>
        <dbReference type="PROSITE" id="PS50949"/>
    </source>
</evidence>
<organism evidence="5 6">
    <name type="scientific">Paenibacillus albidus</name>
    <dbReference type="NCBI Taxonomy" id="2041023"/>
    <lineage>
        <taxon>Bacteria</taxon>
        <taxon>Bacillati</taxon>
        <taxon>Bacillota</taxon>
        <taxon>Bacilli</taxon>
        <taxon>Bacillales</taxon>
        <taxon>Paenibacillaceae</taxon>
        <taxon>Paenibacillus</taxon>
    </lineage>
</organism>
<dbReference type="GO" id="GO:0003700">
    <property type="term" value="F:DNA-binding transcription factor activity"/>
    <property type="evidence" value="ECO:0007669"/>
    <property type="project" value="InterPro"/>
</dbReference>
<dbReference type="GO" id="GO:0003677">
    <property type="term" value="F:DNA binding"/>
    <property type="evidence" value="ECO:0007669"/>
    <property type="project" value="UniProtKB-KW"/>
</dbReference>
<proteinExistence type="predicted"/>
<reference evidence="5" key="1">
    <citation type="journal article" date="2014" name="Int. J. Syst. Evol. Microbiol.">
        <title>Complete genome sequence of Corynebacterium casei LMG S-19264T (=DSM 44701T), isolated from a smear-ripened cheese.</title>
        <authorList>
            <consortium name="US DOE Joint Genome Institute (JGI-PGF)"/>
            <person name="Walter F."/>
            <person name="Albersmeier A."/>
            <person name="Kalinowski J."/>
            <person name="Ruckert C."/>
        </authorList>
    </citation>
    <scope>NUCLEOTIDE SEQUENCE</scope>
    <source>
        <strain evidence="5">CGMCC 1.16134</strain>
    </source>
</reference>
<dbReference type="SUPFAM" id="SSF48008">
    <property type="entry name" value="GntR ligand-binding domain-like"/>
    <property type="match status" value="1"/>
</dbReference>
<dbReference type="SMART" id="SM00345">
    <property type="entry name" value="HTH_GNTR"/>
    <property type="match status" value="1"/>
</dbReference>
<dbReference type="InterPro" id="IPR036390">
    <property type="entry name" value="WH_DNA-bd_sf"/>
</dbReference>
<gene>
    <name evidence="5" type="ORF">GCM10010912_34810</name>
</gene>
<comment type="caution">
    <text evidence="5">The sequence shown here is derived from an EMBL/GenBank/DDBJ whole genome shotgun (WGS) entry which is preliminary data.</text>
</comment>
<evidence type="ECO:0000256" key="3">
    <source>
        <dbReference type="ARBA" id="ARBA00023163"/>
    </source>
</evidence>
<accession>A0A917CHB3</accession>
<keyword evidence="6" id="KW-1185">Reference proteome</keyword>
<sequence length="226" mass="25669">MMNVTPESALNETTYSRVRDKLREDILSGVFKSGVRLRIVDLSNRYGVSQMPIREALQQLQGEGLVNLLPHKGASVREVNEKFVSDMYDIRMAIETMLVRNAVPNMNDSDFNRLVTIEEQYEKAAEEGDMLLCLKLNESFHKIINNLAQNEEAIRIIDRHWGLIDSMRQIFGSNRGNDIVNDHRMLLEALNNRDAEAAANITRDHVIKAKGDLIARFKEAGKSSKA</sequence>
<dbReference type="SMART" id="SM00895">
    <property type="entry name" value="FCD"/>
    <property type="match status" value="1"/>
</dbReference>
<dbReference type="PANTHER" id="PTHR43537:SF5">
    <property type="entry name" value="UXU OPERON TRANSCRIPTIONAL REGULATOR"/>
    <property type="match status" value="1"/>
</dbReference>